<dbReference type="InterPro" id="IPR050832">
    <property type="entry name" value="Bact_Acetyltransf"/>
</dbReference>
<accession>A0A940RVD0</accession>
<reference evidence="4" key="1">
    <citation type="submission" date="2021-03" db="EMBL/GenBank/DDBJ databases">
        <title>Whole genome sequence of Streptomyces bomunensis MMS17-BM035.</title>
        <authorList>
            <person name="Lee J.H."/>
        </authorList>
    </citation>
    <scope>NUCLEOTIDE SEQUENCE</scope>
    <source>
        <strain evidence="4">MMS17-BM035</strain>
    </source>
</reference>
<keyword evidence="5" id="KW-1185">Reference proteome</keyword>
<evidence type="ECO:0000313" key="5">
    <source>
        <dbReference type="Proteomes" id="UP000670475"/>
    </source>
</evidence>
<keyword evidence="2" id="KW-0012">Acyltransferase</keyword>
<evidence type="ECO:0000259" key="3">
    <source>
        <dbReference type="PROSITE" id="PS51186"/>
    </source>
</evidence>
<dbReference type="Gene3D" id="3.40.630.30">
    <property type="match status" value="1"/>
</dbReference>
<dbReference type="AlphaFoldDB" id="A0A940RVD0"/>
<sequence>MLIRTVPFDHPDAVRLNARVQAEYAERYGDDGDITPLAPAMFEPPRGLYLIAYDEDGSPVATGGWRRQDANDEGYADGDAEIKRMYVIPEARGNGLSRRMLAALEDDARAAGRTRMVLETGTKQPEAVSLYMSSGYGPCPKFGLYRFDELSLCYAKPLAEAVAAGAAAVDGAAADELAPQC</sequence>
<dbReference type="SUPFAM" id="SSF55729">
    <property type="entry name" value="Acyl-CoA N-acyltransferases (Nat)"/>
    <property type="match status" value="1"/>
</dbReference>
<name>A0A940RVD0_9ACTN</name>
<dbReference type="EMBL" id="JAGIQL010000055">
    <property type="protein sequence ID" value="MBP0458917.1"/>
    <property type="molecule type" value="Genomic_DNA"/>
</dbReference>
<organism evidence="4 5">
    <name type="scientific">Streptomyces montanisoli</name>
    <dbReference type="NCBI Taxonomy" id="2798581"/>
    <lineage>
        <taxon>Bacteria</taxon>
        <taxon>Bacillati</taxon>
        <taxon>Actinomycetota</taxon>
        <taxon>Actinomycetes</taxon>
        <taxon>Kitasatosporales</taxon>
        <taxon>Streptomycetaceae</taxon>
        <taxon>Streptomyces</taxon>
    </lineage>
</organism>
<gene>
    <name evidence="4" type="ORF">JFN87_15615</name>
</gene>
<dbReference type="CDD" id="cd04301">
    <property type="entry name" value="NAT_SF"/>
    <property type="match status" value="1"/>
</dbReference>
<evidence type="ECO:0000256" key="1">
    <source>
        <dbReference type="ARBA" id="ARBA00022679"/>
    </source>
</evidence>
<dbReference type="InterPro" id="IPR000182">
    <property type="entry name" value="GNAT_dom"/>
</dbReference>
<dbReference type="PANTHER" id="PTHR43877:SF2">
    <property type="entry name" value="AMINOALKYLPHOSPHONATE N-ACETYLTRANSFERASE-RELATED"/>
    <property type="match status" value="1"/>
</dbReference>
<dbReference type="GO" id="GO:0016747">
    <property type="term" value="F:acyltransferase activity, transferring groups other than amino-acyl groups"/>
    <property type="evidence" value="ECO:0007669"/>
    <property type="project" value="InterPro"/>
</dbReference>
<evidence type="ECO:0000256" key="2">
    <source>
        <dbReference type="ARBA" id="ARBA00023315"/>
    </source>
</evidence>
<dbReference type="Pfam" id="PF00583">
    <property type="entry name" value="Acetyltransf_1"/>
    <property type="match status" value="1"/>
</dbReference>
<feature type="domain" description="N-acetyltransferase" evidence="3">
    <location>
        <begin position="1"/>
        <end position="159"/>
    </location>
</feature>
<dbReference type="PROSITE" id="PS51186">
    <property type="entry name" value="GNAT"/>
    <property type="match status" value="1"/>
</dbReference>
<dbReference type="PANTHER" id="PTHR43877">
    <property type="entry name" value="AMINOALKYLPHOSPHONATE N-ACETYLTRANSFERASE-RELATED-RELATED"/>
    <property type="match status" value="1"/>
</dbReference>
<dbReference type="Proteomes" id="UP000670475">
    <property type="component" value="Unassembled WGS sequence"/>
</dbReference>
<proteinExistence type="predicted"/>
<dbReference type="InterPro" id="IPR016181">
    <property type="entry name" value="Acyl_CoA_acyltransferase"/>
</dbReference>
<dbReference type="RefSeq" id="WP_209340663.1">
    <property type="nucleotide sequence ID" value="NZ_JAGIQL010000055.1"/>
</dbReference>
<keyword evidence="1" id="KW-0808">Transferase</keyword>
<protein>
    <submittedName>
        <fullName evidence="4">GNAT family N-acetyltransferase</fullName>
    </submittedName>
</protein>
<evidence type="ECO:0000313" key="4">
    <source>
        <dbReference type="EMBL" id="MBP0458917.1"/>
    </source>
</evidence>
<comment type="caution">
    <text evidence="4">The sequence shown here is derived from an EMBL/GenBank/DDBJ whole genome shotgun (WGS) entry which is preliminary data.</text>
</comment>